<comment type="pathway">
    <text evidence="1">Lipid metabolism; fatty acid beta-oxidation.</text>
</comment>
<accession>A0A3A5L0N1</accession>
<dbReference type="FunFam" id="3.90.226.10:FF:000011">
    <property type="entry name" value="Fatty acid oxidation complex subunit alpha"/>
    <property type="match status" value="1"/>
</dbReference>
<keyword evidence="5" id="KW-0276">Fatty acid metabolism</keyword>
<evidence type="ECO:0000256" key="12">
    <source>
        <dbReference type="ARBA" id="ARBA00049556"/>
    </source>
</evidence>
<evidence type="ECO:0000256" key="10">
    <source>
        <dbReference type="ARBA" id="ARBA00023239"/>
    </source>
</evidence>
<comment type="similarity">
    <text evidence="3">In the N-terminal section; belongs to the enoyl-CoA hydratase/isomerase family.</text>
</comment>
<dbReference type="Pfam" id="PF00725">
    <property type="entry name" value="3HCDH"/>
    <property type="match status" value="1"/>
</dbReference>
<dbReference type="EMBL" id="QFGG01000009">
    <property type="protein sequence ID" value="TID41371.1"/>
    <property type="molecule type" value="Genomic_DNA"/>
</dbReference>
<dbReference type="GO" id="GO:0016509">
    <property type="term" value="F:long-chain (3S)-3-hydroxyacyl-CoA dehydrogenase (NAD+) activity"/>
    <property type="evidence" value="ECO:0007669"/>
    <property type="project" value="TreeGrafter"/>
</dbReference>
<evidence type="ECO:0000256" key="3">
    <source>
        <dbReference type="ARBA" id="ARBA00008750"/>
    </source>
</evidence>
<dbReference type="GO" id="GO:0070403">
    <property type="term" value="F:NAD+ binding"/>
    <property type="evidence" value="ECO:0007669"/>
    <property type="project" value="InterPro"/>
</dbReference>
<dbReference type="InterPro" id="IPR036291">
    <property type="entry name" value="NAD(P)-bd_dom_sf"/>
</dbReference>
<feature type="domain" description="3-hydroxyacyl-CoA dehydrogenase NAD binding" evidence="15">
    <location>
        <begin position="309"/>
        <end position="482"/>
    </location>
</feature>
<dbReference type="Proteomes" id="UP000251035">
    <property type="component" value="Unassembled WGS sequence"/>
</dbReference>
<dbReference type="InterPro" id="IPR001753">
    <property type="entry name" value="Enoyl-CoA_hydra/iso"/>
</dbReference>
<evidence type="ECO:0000256" key="9">
    <source>
        <dbReference type="ARBA" id="ARBA00023098"/>
    </source>
</evidence>
<dbReference type="EC" id="4.2.1.17" evidence="4"/>
<dbReference type="SUPFAM" id="SSF48179">
    <property type="entry name" value="6-phosphogluconate dehydrogenase C-terminal domain-like"/>
    <property type="match status" value="2"/>
</dbReference>
<dbReference type="InterPro" id="IPR050136">
    <property type="entry name" value="FA_oxidation_alpha_subunit"/>
</dbReference>
<evidence type="ECO:0000256" key="5">
    <source>
        <dbReference type="ARBA" id="ARBA00022832"/>
    </source>
</evidence>
<evidence type="ECO:0000256" key="7">
    <source>
        <dbReference type="ARBA" id="ARBA00023002"/>
    </source>
</evidence>
<keyword evidence="10" id="KW-0456">Lyase</keyword>
<evidence type="ECO:0000256" key="8">
    <source>
        <dbReference type="ARBA" id="ARBA00023027"/>
    </source>
</evidence>
<dbReference type="InterPro" id="IPR029045">
    <property type="entry name" value="ClpP/crotonase-like_dom_sf"/>
</dbReference>
<reference evidence="17 20" key="3">
    <citation type="submission" date="2018-09" db="EMBL/GenBank/DDBJ databases">
        <title>Draft genome sequences of Legionella taurinensis isolated from water samples.</title>
        <authorList>
            <person name="Chakeri A."/>
            <person name="Allerberger F."/>
            <person name="Kundi M."/>
            <person name="Ruppitsch W."/>
            <person name="Schmid D."/>
        </authorList>
    </citation>
    <scope>NUCLEOTIDE SEQUENCE [LARGE SCALE GENOMIC DNA]</scope>
    <source>
        <strain evidence="17 20">4570-18-6</strain>
    </source>
</reference>
<evidence type="ECO:0000313" key="20">
    <source>
        <dbReference type="Proteomes" id="UP000270757"/>
    </source>
</evidence>
<keyword evidence="9" id="KW-0443">Lipid metabolism</keyword>
<evidence type="ECO:0000256" key="1">
    <source>
        <dbReference type="ARBA" id="ARBA00005005"/>
    </source>
</evidence>
<dbReference type="SUPFAM" id="SSF51735">
    <property type="entry name" value="NAD(P)-binding Rossmann-fold domains"/>
    <property type="match status" value="1"/>
</dbReference>
<dbReference type="PANTHER" id="PTHR43612">
    <property type="entry name" value="TRIFUNCTIONAL ENZYME SUBUNIT ALPHA"/>
    <property type="match status" value="1"/>
</dbReference>
<dbReference type="OrthoDB" id="5389341at2"/>
<dbReference type="FunFam" id="3.40.50.720:FF:000009">
    <property type="entry name" value="Fatty oxidation complex, alpha subunit"/>
    <property type="match status" value="1"/>
</dbReference>
<dbReference type="Gene3D" id="3.90.226.10">
    <property type="entry name" value="2-enoyl-CoA Hydratase, Chain A, domain 1"/>
    <property type="match status" value="1"/>
</dbReference>
<dbReference type="InterPro" id="IPR006108">
    <property type="entry name" value="3HC_DH_C"/>
</dbReference>
<dbReference type="Proteomes" id="UP000306421">
    <property type="component" value="Unassembled WGS sequence"/>
</dbReference>
<comment type="similarity">
    <text evidence="2">In the central section; belongs to the 3-hydroxyacyl-CoA dehydrogenase family.</text>
</comment>
<keyword evidence="8" id="KW-0520">NAD</keyword>
<dbReference type="Pfam" id="PF00378">
    <property type="entry name" value="ECH_1"/>
    <property type="match status" value="1"/>
</dbReference>
<dbReference type="EMBL" id="QZWB01000027">
    <property type="protein sequence ID" value="RJT43325.1"/>
    <property type="molecule type" value="Genomic_DNA"/>
</dbReference>
<keyword evidence="11" id="KW-0511">Multifunctional enzyme</keyword>
<dbReference type="EMBL" id="QCXM01000012">
    <property type="protein sequence ID" value="PUT46335.1"/>
    <property type="molecule type" value="Genomic_DNA"/>
</dbReference>
<evidence type="ECO:0000313" key="17">
    <source>
        <dbReference type="EMBL" id="RJT43325.1"/>
    </source>
</evidence>
<dbReference type="AlphaFoldDB" id="A0A3A5L0N1"/>
<evidence type="ECO:0000313" key="16">
    <source>
        <dbReference type="EMBL" id="PUT46335.1"/>
    </source>
</evidence>
<keyword evidence="7" id="KW-0560">Oxidoreductase</keyword>
<evidence type="ECO:0000313" key="19">
    <source>
        <dbReference type="Proteomes" id="UP000251035"/>
    </source>
</evidence>
<dbReference type="InterPro" id="IPR006180">
    <property type="entry name" value="3-OHacyl-CoA_DH_CS"/>
</dbReference>
<evidence type="ECO:0000256" key="11">
    <source>
        <dbReference type="ARBA" id="ARBA00023268"/>
    </source>
</evidence>
<gene>
    <name evidence="17" type="ORF">D6J04_14480</name>
    <name evidence="16" type="ORF">DB745_11720</name>
    <name evidence="18" type="ORF">DIZ81_10705</name>
</gene>
<dbReference type="PROSITE" id="PS00067">
    <property type="entry name" value="3HCDH"/>
    <property type="match status" value="1"/>
</dbReference>
<dbReference type="Gene3D" id="3.40.50.720">
    <property type="entry name" value="NAD(P)-binding Rossmann-like Domain"/>
    <property type="match status" value="1"/>
</dbReference>
<proteinExistence type="inferred from homology"/>
<dbReference type="UniPathway" id="UPA00659"/>
<comment type="similarity">
    <text evidence="13">Belongs to the enoyl-CoA hydratase/isomerase family.</text>
</comment>
<keyword evidence="6" id="KW-0442">Lipid degradation</keyword>
<comment type="caution">
    <text evidence="17">The sequence shown here is derived from an EMBL/GenBank/DDBJ whole genome shotgun (WGS) entry which is preliminary data.</text>
</comment>
<keyword evidence="19" id="KW-1185">Reference proteome</keyword>
<feature type="domain" description="3-hydroxyacyl-CoA dehydrogenase C-terminal" evidence="14">
    <location>
        <begin position="486"/>
        <end position="577"/>
    </location>
</feature>
<dbReference type="PROSITE" id="PS00166">
    <property type="entry name" value="ENOYL_COA_HYDRATASE"/>
    <property type="match status" value="1"/>
</dbReference>
<dbReference type="GO" id="GO:0006635">
    <property type="term" value="P:fatty acid beta-oxidation"/>
    <property type="evidence" value="ECO:0007669"/>
    <property type="project" value="UniProtKB-UniPathway"/>
</dbReference>
<evidence type="ECO:0000256" key="2">
    <source>
        <dbReference type="ARBA" id="ARBA00007005"/>
    </source>
</evidence>
<dbReference type="CDD" id="cd06558">
    <property type="entry name" value="crotonase-like"/>
    <property type="match status" value="1"/>
</dbReference>
<protein>
    <recommendedName>
        <fullName evidence="4">enoyl-CoA hydratase</fullName>
        <ecNumber evidence="4">4.2.1.17</ecNumber>
    </recommendedName>
</protein>
<dbReference type="GO" id="GO:0004300">
    <property type="term" value="F:enoyl-CoA hydratase activity"/>
    <property type="evidence" value="ECO:0007669"/>
    <property type="project" value="UniProtKB-EC"/>
</dbReference>
<comment type="catalytic activity">
    <reaction evidence="12">
        <text>a (3S)-3-hydroxyacyl-CoA + NAD(+) = a 3-oxoacyl-CoA + NADH + H(+)</text>
        <dbReference type="Rhea" id="RHEA:22432"/>
        <dbReference type="ChEBI" id="CHEBI:15378"/>
        <dbReference type="ChEBI" id="CHEBI:57318"/>
        <dbReference type="ChEBI" id="CHEBI:57540"/>
        <dbReference type="ChEBI" id="CHEBI:57945"/>
        <dbReference type="ChEBI" id="CHEBI:90726"/>
        <dbReference type="EC" id="1.1.1.35"/>
    </reaction>
</comment>
<dbReference type="Pfam" id="PF02737">
    <property type="entry name" value="3HCDH_N"/>
    <property type="match status" value="1"/>
</dbReference>
<evidence type="ECO:0000256" key="13">
    <source>
        <dbReference type="RuleBase" id="RU003707"/>
    </source>
</evidence>
<dbReference type="SUPFAM" id="SSF52096">
    <property type="entry name" value="ClpP/crotonase"/>
    <property type="match status" value="1"/>
</dbReference>
<evidence type="ECO:0000259" key="15">
    <source>
        <dbReference type="Pfam" id="PF02737"/>
    </source>
</evidence>
<dbReference type="GeneID" id="48947541"/>
<reference evidence="16 19" key="1">
    <citation type="submission" date="2018-04" db="EMBL/GenBank/DDBJ databases">
        <title>Whole genome sequence comparison of clinical and drinking water Legionella pneumophila isolates associated with the Flint Water Crisis.</title>
        <authorList>
            <person name="Garner E."/>
            <person name="Brown C."/>
            <person name="Schwake O."/>
            <person name="Coil D."/>
            <person name="Jospin G."/>
            <person name="Eisen J."/>
            <person name="Edwards M."/>
            <person name="Pruden A."/>
        </authorList>
    </citation>
    <scope>NUCLEOTIDE SEQUENCE [LARGE SCALE GENOMIC DNA]</scope>
    <source>
        <strain evidence="16 19">Genessee03</strain>
    </source>
</reference>
<dbReference type="InterPro" id="IPR008927">
    <property type="entry name" value="6-PGluconate_DH-like_C_sf"/>
</dbReference>
<organism evidence="17 20">
    <name type="scientific">Legionella taurinensis</name>
    <dbReference type="NCBI Taxonomy" id="70611"/>
    <lineage>
        <taxon>Bacteria</taxon>
        <taxon>Pseudomonadati</taxon>
        <taxon>Pseudomonadota</taxon>
        <taxon>Gammaproteobacteria</taxon>
        <taxon>Legionellales</taxon>
        <taxon>Legionellaceae</taxon>
        <taxon>Legionella</taxon>
    </lineage>
</organism>
<dbReference type="InterPro" id="IPR018376">
    <property type="entry name" value="Enoyl-CoA_hyd/isom_CS"/>
</dbReference>
<dbReference type="Gene3D" id="1.10.1040.50">
    <property type="match status" value="1"/>
</dbReference>
<dbReference type="InterPro" id="IPR006176">
    <property type="entry name" value="3-OHacyl-CoA_DH_NAD-bd"/>
</dbReference>
<evidence type="ECO:0000313" key="21">
    <source>
        <dbReference type="Proteomes" id="UP000306421"/>
    </source>
</evidence>
<evidence type="ECO:0000256" key="4">
    <source>
        <dbReference type="ARBA" id="ARBA00012076"/>
    </source>
</evidence>
<name>A0A3A5L0N1_9GAMM</name>
<dbReference type="RefSeq" id="WP_108293924.1">
    <property type="nucleotide sequence ID" value="NZ_CAAAIR010000023.1"/>
</dbReference>
<dbReference type="Proteomes" id="UP000270757">
    <property type="component" value="Unassembled WGS sequence"/>
</dbReference>
<sequence length="673" mass="74178">MNNYKHWDMEKDADNIIWLAINRSDTSANTINDEVLNELNSLLQEIAKDSSAAGVVIYSSKPKGFIAGADVNAFSKFNTAEEAVDFLRKGQSVFARLEALTIPTVAMIDGFCMGGGMELALACDYRIATDDKDTRLGLPEVMLGIHPGWGGTVRLPRLIGGFDAISKVILTGAPLAAQKAKKLGMVDEVVPGRQLKRAAVYYIKNKPAKHKPRFFQTLSNWAWVRMLLSPLMRYQLAKKVKKQHYPAPYAIIDLWEKEGGHGERAYLKEVDSVEQLVSKSDTAKNLIRVFSLRERMKAFAKDSNFKAQHVHVIGAGVMGGDIAAWCALRGLKVTLQDKSYQQIAPAIGRAHTLYKKKLKQPRLIQAALDRLIPDPDGHGIARADVIIEAVFENLEVKQSIFKQLEEKAKKTAIIATNTSSIPLDEISQVMKHPERLIGIHFFNPVAKMELVEVVSSAKSSKTVVQDACAFVGQIGRLPLPVKSSPGFLINRVLMPYLMECVQLIEEGYSGAVIDNAAEEFGMFMGPVELADTVGMDVCLAVAENLTGHFGGTVPQRLRDMVKEGKLGRKTGEGFYRYKNGKPIKPKVKSDKSGKDIANRLILRMVNESASCLREGVVADSDLLDGGMIFATGFAPFRGGPMNYAKQFGHDKLNELFAKLESKYGSRFKANSDL</sequence>
<dbReference type="PANTHER" id="PTHR43612:SF3">
    <property type="entry name" value="TRIFUNCTIONAL ENZYME SUBUNIT ALPHA, MITOCHONDRIAL"/>
    <property type="match status" value="1"/>
</dbReference>
<reference evidence="18 21" key="2">
    <citation type="submission" date="2018-04" db="EMBL/GenBank/DDBJ databases">
        <title>Whole genome sequence comparison of clinical and drinking water Legionella pneumophila isolates.</title>
        <authorList>
            <person name="Garner E."/>
        </authorList>
    </citation>
    <scope>NUCLEOTIDE SEQUENCE [LARGE SCALE GENOMIC DNA]</scope>
    <source>
        <strain evidence="18 21">WH02</strain>
    </source>
</reference>
<evidence type="ECO:0000256" key="6">
    <source>
        <dbReference type="ARBA" id="ARBA00022963"/>
    </source>
</evidence>
<evidence type="ECO:0000313" key="18">
    <source>
        <dbReference type="EMBL" id="TID41371.1"/>
    </source>
</evidence>
<evidence type="ECO:0000259" key="14">
    <source>
        <dbReference type="Pfam" id="PF00725"/>
    </source>
</evidence>